<dbReference type="PANTHER" id="PTHR21603">
    <property type="entry name" value="ANTIGEN KI-67-LIKE PROTEIN"/>
    <property type="match status" value="1"/>
</dbReference>
<dbReference type="GO" id="GO:0005694">
    <property type="term" value="C:chromosome"/>
    <property type="evidence" value="ECO:0007669"/>
    <property type="project" value="TreeGrafter"/>
</dbReference>
<evidence type="ECO:0000313" key="3">
    <source>
        <dbReference type="EMBL" id="CAH0720982.1"/>
    </source>
</evidence>
<feature type="non-terminal residue" evidence="3">
    <location>
        <position position="1664"/>
    </location>
</feature>
<dbReference type="CDD" id="cd22673">
    <property type="entry name" value="FHA_Ki67"/>
    <property type="match status" value="1"/>
</dbReference>
<feature type="compositionally biased region" description="Low complexity" evidence="1">
    <location>
        <begin position="134"/>
        <end position="149"/>
    </location>
</feature>
<feature type="compositionally biased region" description="Basic residues" evidence="1">
    <location>
        <begin position="334"/>
        <end position="344"/>
    </location>
</feature>
<dbReference type="Pfam" id="PF00498">
    <property type="entry name" value="FHA"/>
    <property type="match status" value="1"/>
</dbReference>
<feature type="compositionally biased region" description="Low complexity" evidence="1">
    <location>
        <begin position="670"/>
        <end position="682"/>
    </location>
</feature>
<dbReference type="InterPro" id="IPR008984">
    <property type="entry name" value="SMAD_FHA_dom_sf"/>
</dbReference>
<feature type="region of interest" description="Disordered" evidence="1">
    <location>
        <begin position="700"/>
        <end position="729"/>
    </location>
</feature>
<evidence type="ECO:0000259" key="2">
    <source>
        <dbReference type="PROSITE" id="PS50006"/>
    </source>
</evidence>
<feature type="compositionally biased region" description="Basic and acidic residues" evidence="1">
    <location>
        <begin position="1443"/>
        <end position="1454"/>
    </location>
</feature>
<feature type="compositionally biased region" description="Low complexity" evidence="1">
    <location>
        <begin position="1400"/>
        <end position="1413"/>
    </location>
</feature>
<reference evidence="3" key="1">
    <citation type="submission" date="2021-12" db="EMBL/GenBank/DDBJ databases">
        <authorList>
            <person name="Martin H S."/>
        </authorList>
    </citation>
    <scope>NUCLEOTIDE SEQUENCE</scope>
</reference>
<feature type="compositionally biased region" description="Basic and acidic residues" evidence="1">
    <location>
        <begin position="1560"/>
        <end position="1570"/>
    </location>
</feature>
<proteinExistence type="predicted"/>
<feature type="region of interest" description="Disordered" evidence="1">
    <location>
        <begin position="838"/>
        <end position="859"/>
    </location>
</feature>
<dbReference type="InterPro" id="IPR000253">
    <property type="entry name" value="FHA_dom"/>
</dbReference>
<feature type="compositionally biased region" description="Polar residues" evidence="1">
    <location>
        <begin position="651"/>
        <end position="665"/>
    </location>
</feature>
<dbReference type="GO" id="GO:0007088">
    <property type="term" value="P:regulation of mitotic nuclear division"/>
    <property type="evidence" value="ECO:0007669"/>
    <property type="project" value="TreeGrafter"/>
</dbReference>
<feature type="compositionally biased region" description="Basic residues" evidence="1">
    <location>
        <begin position="123"/>
        <end position="133"/>
    </location>
</feature>
<evidence type="ECO:0000313" key="4">
    <source>
        <dbReference type="Proteomes" id="UP000838878"/>
    </source>
</evidence>
<organism evidence="3 4">
    <name type="scientific">Brenthis ino</name>
    <name type="common">lesser marbled fritillary</name>
    <dbReference type="NCBI Taxonomy" id="405034"/>
    <lineage>
        <taxon>Eukaryota</taxon>
        <taxon>Metazoa</taxon>
        <taxon>Ecdysozoa</taxon>
        <taxon>Arthropoda</taxon>
        <taxon>Hexapoda</taxon>
        <taxon>Insecta</taxon>
        <taxon>Pterygota</taxon>
        <taxon>Neoptera</taxon>
        <taxon>Endopterygota</taxon>
        <taxon>Lepidoptera</taxon>
        <taxon>Glossata</taxon>
        <taxon>Ditrysia</taxon>
        <taxon>Papilionoidea</taxon>
        <taxon>Nymphalidae</taxon>
        <taxon>Heliconiinae</taxon>
        <taxon>Argynnini</taxon>
        <taxon>Brenthis</taxon>
    </lineage>
</organism>
<feature type="region of interest" description="Disordered" evidence="1">
    <location>
        <begin position="1219"/>
        <end position="1291"/>
    </location>
</feature>
<feature type="compositionally biased region" description="Basic and acidic residues" evidence="1">
    <location>
        <begin position="184"/>
        <end position="196"/>
    </location>
</feature>
<feature type="region of interest" description="Disordered" evidence="1">
    <location>
        <begin position="544"/>
        <end position="619"/>
    </location>
</feature>
<feature type="compositionally biased region" description="Basic and acidic residues" evidence="1">
    <location>
        <begin position="357"/>
        <end position="374"/>
    </location>
</feature>
<feature type="compositionally biased region" description="Basic and acidic residues" evidence="1">
    <location>
        <begin position="1472"/>
        <end position="1537"/>
    </location>
</feature>
<feature type="compositionally biased region" description="Polar residues" evidence="1">
    <location>
        <begin position="418"/>
        <end position="428"/>
    </location>
</feature>
<feature type="compositionally biased region" description="Polar residues" evidence="1">
    <location>
        <begin position="496"/>
        <end position="509"/>
    </location>
</feature>
<feature type="compositionally biased region" description="Polar residues" evidence="1">
    <location>
        <begin position="700"/>
        <end position="715"/>
    </location>
</feature>
<feature type="compositionally biased region" description="Basic and acidic residues" evidence="1">
    <location>
        <begin position="1605"/>
        <end position="1619"/>
    </location>
</feature>
<feature type="domain" description="FHA" evidence="2">
    <location>
        <begin position="35"/>
        <end position="83"/>
    </location>
</feature>
<feature type="region of interest" description="Disordered" evidence="1">
    <location>
        <begin position="260"/>
        <end position="509"/>
    </location>
</feature>
<keyword evidence="4" id="KW-1185">Reference proteome</keyword>
<dbReference type="PROSITE" id="PS50006">
    <property type="entry name" value="FHA_DOMAIN"/>
    <property type="match status" value="1"/>
</dbReference>
<feature type="compositionally biased region" description="Polar residues" evidence="1">
    <location>
        <begin position="544"/>
        <end position="578"/>
    </location>
</feature>
<gene>
    <name evidence="3" type="ORF">BINO364_LOCUS7133</name>
</gene>
<feature type="compositionally biased region" description="Basic residues" evidence="1">
    <location>
        <begin position="1243"/>
        <end position="1253"/>
    </location>
</feature>
<feature type="compositionally biased region" description="Low complexity" evidence="1">
    <location>
        <begin position="345"/>
        <end position="355"/>
    </location>
</feature>
<dbReference type="PANTHER" id="PTHR21603:SF18">
    <property type="entry name" value="ANTIGEN KI-67-LIKE PROTEIN"/>
    <property type="match status" value="1"/>
</dbReference>
<feature type="region of interest" description="Disordered" evidence="1">
    <location>
        <begin position="1605"/>
        <end position="1664"/>
    </location>
</feature>
<feature type="compositionally biased region" description="Basic and acidic residues" evidence="1">
    <location>
        <begin position="1576"/>
        <end position="1590"/>
    </location>
</feature>
<dbReference type="OrthoDB" id="6288785at2759"/>
<accession>A0A8J9UJ92</accession>
<dbReference type="Proteomes" id="UP000838878">
    <property type="component" value="Chromosome 2"/>
</dbReference>
<feature type="compositionally biased region" description="Polar residues" evidence="1">
    <location>
        <begin position="589"/>
        <end position="602"/>
    </location>
</feature>
<feature type="compositionally biased region" description="Basic and acidic residues" evidence="1">
    <location>
        <begin position="1626"/>
        <end position="1641"/>
    </location>
</feature>
<protein>
    <recommendedName>
        <fullName evidence="2">FHA domain-containing protein</fullName>
    </recommendedName>
</protein>
<dbReference type="GO" id="GO:0051983">
    <property type="term" value="P:regulation of chromosome segregation"/>
    <property type="evidence" value="ECO:0007669"/>
    <property type="project" value="TreeGrafter"/>
</dbReference>
<name>A0A8J9UJ92_9NEOP</name>
<dbReference type="EMBL" id="OV170222">
    <property type="protein sequence ID" value="CAH0720982.1"/>
    <property type="molecule type" value="Genomic_DNA"/>
</dbReference>
<feature type="region of interest" description="Disordered" evidence="1">
    <location>
        <begin position="1331"/>
        <end position="1590"/>
    </location>
</feature>
<feature type="compositionally biased region" description="Polar residues" evidence="1">
    <location>
        <begin position="314"/>
        <end position="333"/>
    </location>
</feature>
<dbReference type="GO" id="GO:0005634">
    <property type="term" value="C:nucleus"/>
    <property type="evidence" value="ECO:0007669"/>
    <property type="project" value="TreeGrafter"/>
</dbReference>
<feature type="compositionally biased region" description="Basic and acidic residues" evidence="1">
    <location>
        <begin position="1381"/>
        <end position="1394"/>
    </location>
</feature>
<sequence length="1664" mass="183513">MAIGLFDTVMSGGRLIVLDRLGRDVKAFPLEEGLATIGSDPVCDIRVMLPTVSPHHATVVVHTNQTVVRSESAGETLVNGAAVSVAALRHGDELTVGGRTLRWEYNDPNKPRPLAPQPALARRAARSRARRRVSAPSARAPLAPPHRASMPSSSSGKQVAIVQPQRRDTNDQNLSGASPRGKRARDADDAAPDAHARSPAARLPGPTKASLWIESRKPAPLRLAALRRAHSHSHARVHKIQAPAVIDHTKQAAIMLMAGHTPRPKQPSLAVKRPSPVRKTPNKRSAAKAGGGSKSIGATPRRASTYSSRSSAANKTTTILEITDSDTPTTRQRNMSRRSARKTSLKSPVLPSPKKSSLKDPSTKKTARRTESIKFDLSNLESNTTSPNNRSSEVLLVTNTTQDRSDNSASEDDLTLHYSDSSTRSPSPRKSIHSRSSKMLEKSLGATFTHSPSAEHSALTPESPRARKSSRGSLILQKALDSPDSESSRFSRRSTKTMSDQSYNTVTSARKTRTFTPRTSQNVEAYSIVDLVSIDSNESQQSLYNSIDSNSTSANYDTPQTLTRKTRSTNLLGSSTPYNDRPAAVDASPETSKNTINSISRVSTRRYASMTTPENSQNITFNSTKISKVRSSRSRINDSDILLVDDDNDSPKSSRGNKSNVSTPVPKSIAVSAPATPPRRAAPLPPATPVLRIQRLLDQSASSHTSIADQSQNTRRNPKRKTIAGNISENKKLKLSIKSRSLNMTSRRSLRARKSPPSFTENQVLQNVEVVTPKSAVKLVQEGVKNKHSTAKKPTSKRSIIDNLDESDFVKQLFNSPVKRKLSQSITEFSRKQLFEDEEAAPARRARRTVAGGSPDTSLIELGNNGTATFTPDVFVSPLSSPGNSPNLSGIRRLFRKDTPENDLRDVRGVKSLLRTPRNKKAVQDDLTNVSGVKKMFASSPKNDLRRVSGVKALFQTGRKGRTPKNTLEDVRGVKNLFRNSPRNDLRNVSGVKKGLRVNSPRNDLTDVRGVKQLYREQGQKNYLSDISGLEELFYEPSNLDSTFDQLMGKPRVRSYAKANSFTKVVKPARQARNAKSLHDSINQITNNVEEWLENELKKRMETKMPTPKKSISIFNSTRELQKLTTDTVEGNTPLRSSRVRNSTLNKIQLDVTERQKSASEVYSAHTLPIKKRSLVNVANKSGNEPKNKLPIKKRTVVHSTPVKGAANATMNASELGRVSPIAPVDGTDDITAGTLQPPKESPKRKPTRGRKIKLPEIPNPEALLQPSPHRTRAKRSEPSPVPARATRGRKTKEITITNTKKRRSSIVITKKPPVLTPKSNLKTKQDVQIEETNVVRPRATRQKPEARPKVATPKKTRSKKVTLVVSKQSPQLKPRSTRSTKSEVAEEVKEVKTRRSRKTTVNTTNDTNVVETQPELGTRRGRKTEVKPIEAQQPLKRGRRNVTVEEPKVEISNRGRRTRAKTETQSSVEAEAEKSTNRRTRKTQEKVETKEIAPNKRSRRVQEKVEELGKAGTDVKETRTRGRKAKDNAEVSDNKGKVAKGKAVEAESVEVVPRGRRGAGSDKHVEVKGKGKKDTKKDKEGNAETKKTRNTVKELKIEITRVKEAAVEKEAPEAPKVERGRKRKTAIEEPAKDAVVETNKRRATRALAQAEATRRTASRGRRR</sequence>
<dbReference type="Gene3D" id="2.60.200.20">
    <property type="match status" value="1"/>
</dbReference>
<feature type="region of interest" description="Disordered" evidence="1">
    <location>
        <begin position="102"/>
        <end position="211"/>
    </location>
</feature>
<feature type="compositionally biased region" description="Polar residues" evidence="1">
    <location>
        <begin position="609"/>
        <end position="619"/>
    </location>
</feature>
<feature type="compositionally biased region" description="Low complexity" evidence="1">
    <location>
        <begin position="301"/>
        <end position="313"/>
    </location>
</feature>
<dbReference type="SMART" id="SM00240">
    <property type="entry name" value="FHA"/>
    <property type="match status" value="1"/>
</dbReference>
<dbReference type="SUPFAM" id="SSF49879">
    <property type="entry name" value="SMAD/FHA domain"/>
    <property type="match status" value="1"/>
</dbReference>
<feature type="region of interest" description="Disordered" evidence="1">
    <location>
        <begin position="640"/>
        <end position="686"/>
    </location>
</feature>
<feature type="compositionally biased region" description="Polar residues" evidence="1">
    <location>
        <begin position="379"/>
        <end position="402"/>
    </location>
</feature>
<evidence type="ECO:0000256" key="1">
    <source>
        <dbReference type="SAM" id="MobiDB-lite"/>
    </source>
</evidence>